<keyword evidence="2 6" id="KW-0812">Transmembrane</keyword>
<evidence type="ECO:0000256" key="1">
    <source>
        <dbReference type="ARBA" id="ARBA00004141"/>
    </source>
</evidence>
<keyword evidence="5" id="KW-0046">Antibiotic resistance</keyword>
<dbReference type="PANTHER" id="PTHR43229">
    <property type="entry name" value="NODULATION PROTEIN J"/>
    <property type="match status" value="1"/>
</dbReference>
<feature type="transmembrane region" description="Helical" evidence="6">
    <location>
        <begin position="157"/>
        <end position="178"/>
    </location>
</feature>
<gene>
    <name evidence="9" type="ORF">FNH13_09930</name>
</gene>
<dbReference type="EMBL" id="CP041616">
    <property type="protein sequence ID" value="QDO88614.1"/>
    <property type="molecule type" value="Genomic_DNA"/>
</dbReference>
<dbReference type="GO" id="GO:0046677">
    <property type="term" value="P:response to antibiotic"/>
    <property type="evidence" value="ECO:0007669"/>
    <property type="project" value="UniProtKB-KW"/>
</dbReference>
<keyword evidence="10" id="KW-1185">Reference proteome</keyword>
<organism evidence="9 10">
    <name type="scientific">Ornithinimicrobium ciconiae</name>
    <dbReference type="NCBI Taxonomy" id="2594265"/>
    <lineage>
        <taxon>Bacteria</taxon>
        <taxon>Bacillati</taxon>
        <taxon>Actinomycetota</taxon>
        <taxon>Actinomycetes</taxon>
        <taxon>Micrococcales</taxon>
        <taxon>Ornithinimicrobiaceae</taxon>
        <taxon>Ornithinimicrobium</taxon>
    </lineage>
</organism>
<keyword evidence="6" id="KW-0813">Transport</keyword>
<dbReference type="Pfam" id="PF01061">
    <property type="entry name" value="ABC2_membrane"/>
    <property type="match status" value="1"/>
</dbReference>
<feature type="transmembrane region" description="Helical" evidence="6">
    <location>
        <begin position="63"/>
        <end position="87"/>
    </location>
</feature>
<keyword evidence="3 6" id="KW-1133">Transmembrane helix</keyword>
<evidence type="ECO:0000256" key="5">
    <source>
        <dbReference type="ARBA" id="ARBA00023251"/>
    </source>
</evidence>
<comment type="subcellular location">
    <subcellularLocation>
        <location evidence="6">Cell membrane</location>
        <topology evidence="6">Multi-pass membrane protein</topology>
    </subcellularLocation>
    <subcellularLocation>
        <location evidence="1">Membrane</location>
        <topology evidence="1">Multi-pass membrane protein</topology>
    </subcellularLocation>
</comment>
<protein>
    <recommendedName>
        <fullName evidence="6">Transport permease protein</fullName>
    </recommendedName>
</protein>
<dbReference type="InterPro" id="IPR047817">
    <property type="entry name" value="ABC2_TM_bact-type"/>
</dbReference>
<evidence type="ECO:0000259" key="8">
    <source>
        <dbReference type="PROSITE" id="PS51012"/>
    </source>
</evidence>
<dbReference type="InterPro" id="IPR051784">
    <property type="entry name" value="Nod_factor_ABC_transporter"/>
</dbReference>
<dbReference type="RefSeq" id="WP_143783292.1">
    <property type="nucleotide sequence ID" value="NZ_CP041616.1"/>
</dbReference>
<accession>A0A516GAR2</accession>
<dbReference type="InterPro" id="IPR000412">
    <property type="entry name" value="ABC_2_transport"/>
</dbReference>
<feature type="domain" description="ABC transmembrane type-2" evidence="8">
    <location>
        <begin position="64"/>
        <end position="294"/>
    </location>
</feature>
<feature type="transmembrane region" description="Helical" evidence="6">
    <location>
        <begin position="184"/>
        <end position="204"/>
    </location>
</feature>
<feature type="transmembrane region" description="Helical" evidence="6">
    <location>
        <begin position="99"/>
        <end position="120"/>
    </location>
</feature>
<proteinExistence type="inferred from homology"/>
<dbReference type="PANTHER" id="PTHR43229:SF2">
    <property type="entry name" value="NODULATION PROTEIN J"/>
    <property type="match status" value="1"/>
</dbReference>
<keyword evidence="6" id="KW-1003">Cell membrane</keyword>
<dbReference type="OrthoDB" id="9778589at2"/>
<feature type="transmembrane region" description="Helical" evidence="6">
    <location>
        <begin position="260"/>
        <end position="287"/>
    </location>
</feature>
<feature type="transmembrane region" description="Helical" evidence="6">
    <location>
        <begin position="216"/>
        <end position="234"/>
    </location>
</feature>
<dbReference type="GO" id="GO:0043190">
    <property type="term" value="C:ATP-binding cassette (ABC) transporter complex"/>
    <property type="evidence" value="ECO:0007669"/>
    <property type="project" value="InterPro"/>
</dbReference>
<dbReference type="PIRSF" id="PIRSF006648">
    <property type="entry name" value="DrrB"/>
    <property type="match status" value="1"/>
</dbReference>
<dbReference type="Proteomes" id="UP000315395">
    <property type="component" value="Chromosome"/>
</dbReference>
<dbReference type="AlphaFoldDB" id="A0A516GAR2"/>
<evidence type="ECO:0000256" key="6">
    <source>
        <dbReference type="RuleBase" id="RU361157"/>
    </source>
</evidence>
<evidence type="ECO:0000256" key="4">
    <source>
        <dbReference type="ARBA" id="ARBA00023136"/>
    </source>
</evidence>
<name>A0A516GAR2_9MICO</name>
<reference evidence="9 10" key="1">
    <citation type="submission" date="2019-07" db="EMBL/GenBank/DDBJ databases">
        <title>complete genome sequencing of Ornithinimicrobium sp. H23M54.</title>
        <authorList>
            <person name="Bae J.-W."/>
            <person name="Lee S.-Y."/>
        </authorList>
    </citation>
    <scope>NUCLEOTIDE SEQUENCE [LARGE SCALE GENOMIC DNA]</scope>
    <source>
        <strain evidence="9 10">H23M54</strain>
    </source>
</reference>
<dbReference type="KEGG" id="orz:FNH13_09930"/>
<comment type="similarity">
    <text evidence="6">Belongs to the ABC-2 integral membrane protein family.</text>
</comment>
<dbReference type="GO" id="GO:0140359">
    <property type="term" value="F:ABC-type transporter activity"/>
    <property type="evidence" value="ECO:0007669"/>
    <property type="project" value="InterPro"/>
</dbReference>
<dbReference type="PROSITE" id="PS51012">
    <property type="entry name" value="ABC_TM2"/>
    <property type="match status" value="1"/>
</dbReference>
<dbReference type="InterPro" id="IPR013525">
    <property type="entry name" value="ABC2_TM"/>
</dbReference>
<evidence type="ECO:0000313" key="10">
    <source>
        <dbReference type="Proteomes" id="UP000315395"/>
    </source>
</evidence>
<evidence type="ECO:0000256" key="3">
    <source>
        <dbReference type="ARBA" id="ARBA00022989"/>
    </source>
</evidence>
<evidence type="ECO:0000313" key="9">
    <source>
        <dbReference type="EMBL" id="QDO88614.1"/>
    </source>
</evidence>
<dbReference type="PRINTS" id="PR00164">
    <property type="entry name" value="ABC2TRNSPORT"/>
</dbReference>
<sequence>MDAPRQETPPTSQTEQHAAHAATGREAARVPEFPEGRRLASLYGRNARAVIERGFKVIARQNWAVLVSGFFEPVLYLLAMGLGLGALVGEVTGPGGTSIAYTAYIAPALLATSAMNGAIYDSTWNVFFKLRFARVYQAMLQTSLGPMDVALGEIFMALFRGFLYACGFMGVMLVMGLVTSPWAILMVPVALLIAVGFASVGMAVTSYLKSFQQMDVINFVMLPMFLFSATLYPIEVFPEAIQWFIKAMPLWHGVELMRHLAVGFVSGATIGHALYFVVMTVFGVWFTTIRLRALFLR</sequence>
<evidence type="ECO:0000256" key="7">
    <source>
        <dbReference type="SAM" id="MobiDB-lite"/>
    </source>
</evidence>
<evidence type="ECO:0000256" key="2">
    <source>
        <dbReference type="ARBA" id="ARBA00022692"/>
    </source>
</evidence>
<feature type="region of interest" description="Disordered" evidence="7">
    <location>
        <begin position="1"/>
        <end position="27"/>
    </location>
</feature>
<keyword evidence="4 6" id="KW-0472">Membrane</keyword>